<protein>
    <submittedName>
        <fullName evidence="9">Major facilitator superfamily protein</fullName>
    </submittedName>
</protein>
<dbReference type="EMBL" id="UGMD01000002">
    <property type="protein sequence ID" value="STV10872.1"/>
    <property type="molecule type" value="Genomic_DNA"/>
</dbReference>
<evidence type="ECO:0000313" key="9">
    <source>
        <dbReference type="EMBL" id="STV10872.1"/>
    </source>
</evidence>
<sequence length="246" mass="26100">MSAVTETTSNSSANFSLFRITFAVFLTYMTVGLPLPVIPLFVHQELGFGNTVVGVAVGIQFLATVLTRGYAGRLADQYGAKRSVLQGMLACALAGAAWLAAALLPLPVLARLGLLLLGRLILGFGESQLLTGNLSWGMGLVGPARSGKVMSWNGMAMYGSLAVGAPLGLLIYSHFGVAVLACVTMGLPLVAWLINGTVRKVAAPRRRAAFTLERHRHDLAPGHWPGPAGCRLCGDRHLRLPLFRQP</sequence>
<feature type="transmembrane region" description="Helical" evidence="7">
    <location>
        <begin position="178"/>
        <end position="198"/>
    </location>
</feature>
<evidence type="ECO:0000256" key="3">
    <source>
        <dbReference type="ARBA" id="ARBA00022475"/>
    </source>
</evidence>
<reference evidence="9 10" key="1">
    <citation type="submission" date="2018-06" db="EMBL/GenBank/DDBJ databases">
        <authorList>
            <consortium name="Pathogen Informatics"/>
            <person name="Doyle S."/>
        </authorList>
    </citation>
    <scope>NUCLEOTIDE SEQUENCE [LARGE SCALE GENOMIC DNA]</scope>
    <source>
        <strain evidence="9 10">NCTC204</strain>
    </source>
</reference>
<evidence type="ECO:0000256" key="4">
    <source>
        <dbReference type="ARBA" id="ARBA00022692"/>
    </source>
</evidence>
<dbReference type="Pfam" id="PF07690">
    <property type="entry name" value="MFS_1"/>
    <property type="match status" value="1"/>
</dbReference>
<evidence type="ECO:0000313" key="10">
    <source>
        <dbReference type="Proteomes" id="UP000255192"/>
    </source>
</evidence>
<evidence type="ECO:0000256" key="7">
    <source>
        <dbReference type="SAM" id="Phobius"/>
    </source>
</evidence>
<keyword evidence="5 7" id="KW-1133">Transmembrane helix</keyword>
<evidence type="ECO:0000256" key="6">
    <source>
        <dbReference type="ARBA" id="ARBA00023136"/>
    </source>
</evidence>
<feature type="transmembrane region" description="Helical" evidence="7">
    <location>
        <begin position="83"/>
        <end position="106"/>
    </location>
</feature>
<dbReference type="PANTHER" id="PTHR23517">
    <property type="entry name" value="RESISTANCE PROTEIN MDTM, PUTATIVE-RELATED-RELATED"/>
    <property type="match status" value="1"/>
</dbReference>
<name>A0A378AJ96_KLEPN</name>
<dbReference type="AlphaFoldDB" id="A0A378AJ96"/>
<accession>A0A378AJ96</accession>
<feature type="domain" description="Major facilitator superfamily (MFS) profile" evidence="8">
    <location>
        <begin position="16"/>
        <end position="246"/>
    </location>
</feature>
<dbReference type="Proteomes" id="UP000255192">
    <property type="component" value="Unassembled WGS sequence"/>
</dbReference>
<dbReference type="Gene3D" id="1.20.1250.20">
    <property type="entry name" value="MFS general substrate transporter like domains"/>
    <property type="match status" value="1"/>
</dbReference>
<dbReference type="InterPro" id="IPR036259">
    <property type="entry name" value="MFS_trans_sf"/>
</dbReference>
<evidence type="ECO:0000259" key="8">
    <source>
        <dbReference type="PROSITE" id="PS50850"/>
    </source>
</evidence>
<dbReference type="InterPro" id="IPR020846">
    <property type="entry name" value="MFS_dom"/>
</dbReference>
<feature type="transmembrane region" description="Helical" evidence="7">
    <location>
        <begin position="112"/>
        <end position="131"/>
    </location>
</feature>
<organism evidence="9 10">
    <name type="scientific">Klebsiella pneumoniae</name>
    <dbReference type="NCBI Taxonomy" id="573"/>
    <lineage>
        <taxon>Bacteria</taxon>
        <taxon>Pseudomonadati</taxon>
        <taxon>Pseudomonadota</taxon>
        <taxon>Gammaproteobacteria</taxon>
        <taxon>Enterobacterales</taxon>
        <taxon>Enterobacteriaceae</taxon>
        <taxon>Klebsiella/Raoultella group</taxon>
        <taxon>Klebsiella</taxon>
        <taxon>Klebsiella pneumoniae complex</taxon>
    </lineage>
</organism>
<dbReference type="PANTHER" id="PTHR23517:SF1">
    <property type="match status" value="1"/>
</dbReference>
<keyword evidence="3" id="KW-1003">Cell membrane</keyword>
<dbReference type="InterPro" id="IPR011701">
    <property type="entry name" value="MFS"/>
</dbReference>
<keyword evidence="6 7" id="KW-0472">Membrane</keyword>
<dbReference type="GO" id="GO:0022857">
    <property type="term" value="F:transmembrane transporter activity"/>
    <property type="evidence" value="ECO:0007669"/>
    <property type="project" value="InterPro"/>
</dbReference>
<evidence type="ECO:0000256" key="1">
    <source>
        <dbReference type="ARBA" id="ARBA00004651"/>
    </source>
</evidence>
<proteinExistence type="predicted"/>
<dbReference type="GO" id="GO:0005886">
    <property type="term" value="C:plasma membrane"/>
    <property type="evidence" value="ECO:0007669"/>
    <property type="project" value="UniProtKB-SubCell"/>
</dbReference>
<evidence type="ECO:0000256" key="5">
    <source>
        <dbReference type="ARBA" id="ARBA00022989"/>
    </source>
</evidence>
<dbReference type="InterPro" id="IPR050171">
    <property type="entry name" value="MFS_Transporters"/>
</dbReference>
<keyword evidence="4 7" id="KW-0812">Transmembrane</keyword>
<keyword evidence="2" id="KW-0813">Transport</keyword>
<dbReference type="PROSITE" id="PS50850">
    <property type="entry name" value="MFS"/>
    <property type="match status" value="1"/>
</dbReference>
<comment type="subcellular location">
    <subcellularLocation>
        <location evidence="1">Cell membrane</location>
        <topology evidence="1">Multi-pass membrane protein</topology>
    </subcellularLocation>
</comment>
<gene>
    <name evidence="9" type="primary">yfcJ_1</name>
    <name evidence="9" type="ORF">NCTC204_04043</name>
</gene>
<dbReference type="SUPFAM" id="SSF103473">
    <property type="entry name" value="MFS general substrate transporter"/>
    <property type="match status" value="1"/>
</dbReference>
<feature type="transmembrane region" description="Helical" evidence="7">
    <location>
        <begin position="20"/>
        <end position="42"/>
    </location>
</feature>
<feature type="transmembrane region" description="Helical" evidence="7">
    <location>
        <begin position="152"/>
        <end position="172"/>
    </location>
</feature>
<feature type="transmembrane region" description="Helical" evidence="7">
    <location>
        <begin position="48"/>
        <end position="71"/>
    </location>
</feature>
<evidence type="ECO:0000256" key="2">
    <source>
        <dbReference type="ARBA" id="ARBA00022448"/>
    </source>
</evidence>